<dbReference type="InterPro" id="IPR041147">
    <property type="entry name" value="GH38_C"/>
</dbReference>
<keyword evidence="4" id="KW-0326">Glycosidase</keyword>
<reference evidence="6" key="1">
    <citation type="submission" date="2018-05" db="EMBL/GenBank/DDBJ databases">
        <authorList>
            <person name="Lanie J.A."/>
            <person name="Ng W.-L."/>
            <person name="Kazmierczak K.M."/>
            <person name="Andrzejewski T.M."/>
            <person name="Davidsen T.M."/>
            <person name="Wayne K.J."/>
            <person name="Tettelin H."/>
            <person name="Glass J.I."/>
            <person name="Rusch D."/>
            <person name="Podicherti R."/>
            <person name="Tsui H.-C.T."/>
            <person name="Winkler M.E."/>
        </authorList>
    </citation>
    <scope>NUCLEOTIDE SEQUENCE</scope>
</reference>
<dbReference type="Gene3D" id="3.20.110.10">
    <property type="entry name" value="Glycoside hydrolase 38, N terminal domain"/>
    <property type="match status" value="1"/>
</dbReference>
<evidence type="ECO:0000256" key="3">
    <source>
        <dbReference type="ARBA" id="ARBA00022801"/>
    </source>
</evidence>
<dbReference type="FunFam" id="1.20.1270.50:FF:000004">
    <property type="entry name" value="alpha-mannosidase 2C1 isoform X1"/>
    <property type="match status" value="1"/>
</dbReference>
<protein>
    <recommendedName>
        <fullName evidence="5">Glycoside hydrolase family 38 central domain-containing protein</fullName>
    </recommendedName>
</protein>
<dbReference type="Pfam" id="PF01074">
    <property type="entry name" value="Glyco_hydro_38N"/>
    <property type="match status" value="1"/>
</dbReference>
<gene>
    <name evidence="6" type="ORF">METZ01_LOCUS7759</name>
</gene>
<dbReference type="InterPro" id="IPR011013">
    <property type="entry name" value="Gal_mutarotase_sf_dom"/>
</dbReference>
<evidence type="ECO:0000313" key="6">
    <source>
        <dbReference type="EMBL" id="SUZ54905.1"/>
    </source>
</evidence>
<evidence type="ECO:0000256" key="4">
    <source>
        <dbReference type="ARBA" id="ARBA00023295"/>
    </source>
</evidence>
<dbReference type="InterPro" id="IPR000602">
    <property type="entry name" value="Glyco_hydro_38_N"/>
</dbReference>
<dbReference type="InterPro" id="IPR011682">
    <property type="entry name" value="Glyco_hydro_38_C"/>
</dbReference>
<proteinExistence type="inferred from homology"/>
<keyword evidence="2" id="KW-0479">Metal-binding</keyword>
<evidence type="ECO:0000256" key="2">
    <source>
        <dbReference type="ARBA" id="ARBA00022723"/>
    </source>
</evidence>
<dbReference type="Pfam" id="PF22907">
    <property type="entry name" value="Ams1-like_1st"/>
    <property type="match status" value="1"/>
</dbReference>
<dbReference type="SUPFAM" id="SSF88713">
    <property type="entry name" value="Glycoside hydrolase/deacetylase"/>
    <property type="match status" value="1"/>
</dbReference>
<dbReference type="GO" id="GO:0046872">
    <property type="term" value="F:metal ion binding"/>
    <property type="evidence" value="ECO:0007669"/>
    <property type="project" value="UniProtKB-KW"/>
</dbReference>
<dbReference type="Gene3D" id="2.70.98.30">
    <property type="entry name" value="Golgi alpha-mannosidase II, domain 4"/>
    <property type="match status" value="1"/>
</dbReference>
<dbReference type="InterPro" id="IPR027291">
    <property type="entry name" value="Glyco_hydro_38_N_sf"/>
</dbReference>
<dbReference type="AlphaFoldDB" id="A0A381NK26"/>
<dbReference type="SMART" id="SM00872">
    <property type="entry name" value="Alpha-mann_mid"/>
    <property type="match status" value="1"/>
</dbReference>
<dbReference type="GO" id="GO:0006013">
    <property type="term" value="P:mannose metabolic process"/>
    <property type="evidence" value="ECO:0007669"/>
    <property type="project" value="InterPro"/>
</dbReference>
<sequence length="1023" mass="117915">MNEKETNIIISRIEKWYNRLSEMFVEDRQSLAAEYCWSKEPIPFAKKSEKKYKSITKGKSWGKEWDSAWFHLKGKVKKEWAKKIIVADLDFSGEGLVYDPKGNEIQGITNASIWDPNFVRTRVILPKTCINKNNVEIWVETAANSLFGIYLDPDPDQDNPKRHGSFDAKVETIDIGVFRKDIWDLYLDARILFGLIERLDKKSVRRARIINTMNNAIIAFKDDAKDAQSSRKILSQELNKRASSSSLKAAAVGHAHIDTGWLWPVRETIRKCARTFSTQLNLIDKYPDYIFGASMPQHYQFMKDYYPKIFKRIKAAVKKGQWELQGGMWVEADCNLISGESMVRQLLHGKNFFLKEFGVEVDNLWLPDVFGYSAALPQILKKADINYFLTQKISWNQFNEFPYHTFNWRGIDGTEILTHFPPENTYNSELDTKFLVPAQDTFKEKVELDEFMSLFGVGDGGGGPKPENIELGRRLKNLESAPRVSFDTAKNFFKRLNKKKSRLQTWVGELYLELHRGTLTTHGLVKKQNRKLENKLKAVEFLWSCTDLKLYPSADLDASWKKLLINQFHDIIPGSSINLVYQNTHKEYIEIHKKCDELIEKGIATLFKKSDNSFVLSNALSYPYEGMKKIPKNFIGYSLITENNEEISTQEINGDNYCQVSLPPFSFTNFYKGEKQKPQTKKSSGFVLENELVQYNFSKDGTLTSAVDKEINKNLLSAPGNVLSLYEDRPHDWDAWEIDFYYRDSLLETASIEKINKVQNGPVLSSLEIDYNIGNSSIKQIITLSNKSKRLDFDTLVNWHEKHKMLRVHFPTNIVSEQASFDIQYGYVKRNTHKNTSWDRAKFEVVGHKYADLSDNDYGIAILNDCKYGYSIFDKTVDLNLLRSPNNPDPDADLGEHSFTYSFYPHEHDLIRSNVIEEATKLNHPPLLFDRVKNIESKSPINFDGEGIEISAIKKSEENNEIIIRAVETLGKMSKGKIYFNGKITETNLMERRNLKPALRVKNSSTLTLKPFEIKTYKCALSK</sequence>
<accession>A0A381NK26</accession>
<dbReference type="GO" id="GO:0004559">
    <property type="term" value="F:alpha-mannosidase activity"/>
    <property type="evidence" value="ECO:0007669"/>
    <property type="project" value="InterPro"/>
</dbReference>
<dbReference type="PANTHER" id="PTHR46017:SF1">
    <property type="entry name" value="ALPHA-MANNOSIDASE 2C1"/>
    <property type="match status" value="1"/>
</dbReference>
<comment type="similarity">
    <text evidence="1">Belongs to the glycosyl hydrolase 38 family.</text>
</comment>
<dbReference type="FunFam" id="3.20.110.10:FF:000002">
    <property type="entry name" value="alpha-mannosidase 2C1 isoform X1"/>
    <property type="match status" value="1"/>
</dbReference>
<dbReference type="SUPFAM" id="SSF74650">
    <property type="entry name" value="Galactose mutarotase-like"/>
    <property type="match status" value="1"/>
</dbReference>
<dbReference type="CDD" id="cd10789">
    <property type="entry name" value="GH38N_AMII_ER_cytosolic"/>
    <property type="match status" value="1"/>
</dbReference>
<dbReference type="Pfam" id="PF09261">
    <property type="entry name" value="Alpha-mann_mid"/>
    <property type="match status" value="1"/>
</dbReference>
<dbReference type="InterPro" id="IPR015341">
    <property type="entry name" value="Glyco_hydro_38_cen"/>
</dbReference>
<name>A0A381NK26_9ZZZZ</name>
<dbReference type="GO" id="GO:0009313">
    <property type="term" value="P:oligosaccharide catabolic process"/>
    <property type="evidence" value="ECO:0007669"/>
    <property type="project" value="TreeGrafter"/>
</dbReference>
<dbReference type="Gene3D" id="1.20.1270.50">
    <property type="entry name" value="Glycoside hydrolase family 38, central domain"/>
    <property type="match status" value="1"/>
</dbReference>
<dbReference type="InterPro" id="IPR037094">
    <property type="entry name" value="Glyco_hydro_38_cen_sf"/>
</dbReference>
<dbReference type="GO" id="GO:0030246">
    <property type="term" value="F:carbohydrate binding"/>
    <property type="evidence" value="ECO:0007669"/>
    <property type="project" value="InterPro"/>
</dbReference>
<dbReference type="InterPro" id="IPR028995">
    <property type="entry name" value="Glyco_hydro_57/38_cen_sf"/>
</dbReference>
<feature type="domain" description="Glycoside hydrolase family 38 central" evidence="5">
    <location>
        <begin position="513"/>
        <end position="588"/>
    </location>
</feature>
<keyword evidence="3" id="KW-0378">Hydrolase</keyword>
<dbReference type="InterPro" id="IPR054723">
    <property type="entry name" value="Ams1-like_N"/>
</dbReference>
<evidence type="ECO:0000256" key="1">
    <source>
        <dbReference type="ARBA" id="ARBA00009792"/>
    </source>
</evidence>
<dbReference type="EMBL" id="UINC01000415">
    <property type="protein sequence ID" value="SUZ54905.1"/>
    <property type="molecule type" value="Genomic_DNA"/>
</dbReference>
<dbReference type="PANTHER" id="PTHR46017">
    <property type="entry name" value="ALPHA-MANNOSIDASE 2C1"/>
    <property type="match status" value="1"/>
</dbReference>
<evidence type="ECO:0000259" key="5">
    <source>
        <dbReference type="SMART" id="SM00872"/>
    </source>
</evidence>
<dbReference type="Gene3D" id="2.60.40.2220">
    <property type="match status" value="1"/>
</dbReference>
<dbReference type="SUPFAM" id="SSF88688">
    <property type="entry name" value="Families 57/38 glycoside transferase middle domain"/>
    <property type="match status" value="1"/>
</dbReference>
<dbReference type="InterPro" id="IPR011330">
    <property type="entry name" value="Glyco_hydro/deAcase_b/a-brl"/>
</dbReference>
<dbReference type="FunFam" id="2.70.98.30:FF:000010">
    <property type="entry name" value="Cytosolic alpha-mannosidase"/>
    <property type="match status" value="1"/>
</dbReference>
<dbReference type="Pfam" id="PF17677">
    <property type="entry name" value="Glyco_hydro38C2"/>
    <property type="match status" value="1"/>
</dbReference>
<organism evidence="6">
    <name type="scientific">marine metagenome</name>
    <dbReference type="NCBI Taxonomy" id="408172"/>
    <lineage>
        <taxon>unclassified sequences</taxon>
        <taxon>metagenomes</taxon>
        <taxon>ecological metagenomes</taxon>
    </lineage>
</organism>
<dbReference type="Pfam" id="PF07748">
    <property type="entry name" value="Glyco_hydro_38C"/>
    <property type="match status" value="1"/>
</dbReference>